<keyword evidence="3" id="KW-0081">Bacteriolytic enzyme</keyword>
<feature type="chain" id="PRO_5046450092" description="lysozyme" evidence="7">
    <location>
        <begin position="22"/>
        <end position="238"/>
    </location>
</feature>
<evidence type="ECO:0000313" key="10">
    <source>
        <dbReference type="RefSeq" id="XP_013777356.1"/>
    </source>
</evidence>
<keyword evidence="7" id="KW-0732">Signal</keyword>
<dbReference type="SUPFAM" id="SSF53955">
    <property type="entry name" value="Lysozyme-like"/>
    <property type="match status" value="1"/>
</dbReference>
<feature type="domain" description="Glycosyl hydrolases family 22 (GH22)" evidence="8">
    <location>
        <begin position="95"/>
        <end position="113"/>
    </location>
</feature>
<gene>
    <name evidence="10" type="primary">LOC106462030</name>
</gene>
<dbReference type="InterPro" id="IPR001916">
    <property type="entry name" value="Glyco_hydro_22"/>
</dbReference>
<evidence type="ECO:0000256" key="5">
    <source>
        <dbReference type="ARBA" id="ARBA00023295"/>
    </source>
</evidence>
<dbReference type="PROSITE" id="PS51348">
    <property type="entry name" value="GLYCOSYL_HYDROL_F22_2"/>
    <property type="match status" value="1"/>
</dbReference>
<evidence type="ECO:0000313" key="9">
    <source>
        <dbReference type="Proteomes" id="UP000694941"/>
    </source>
</evidence>
<sequence>MKSVVLTTVFIILLFVARGHGKVYDRCELARELNEVYKFPQEDIPKWLCLLYWESKYETTSYRTLSDGSANHGLFQINDRYWCQSANRSPSSNVCQLSCDRLRDDDIYDDVNCVLEMFHRHRFHFWPSSFGKCTGNLTDWVTPCHAFHQRSGYAPQQTYHPPKGGHYHHEHRYGERHHGSGIKITPNGIHINLSPPPLSALFSGGGGGLGSLLSSLTGKLRIKPFFKIYKTISLGADH</sequence>
<dbReference type="CDD" id="cd16899">
    <property type="entry name" value="LYZ_C_invert"/>
    <property type="match status" value="1"/>
</dbReference>
<keyword evidence="3" id="KW-0929">Antimicrobial</keyword>
<dbReference type="EC" id="3.2.1.17" evidence="2"/>
<reference evidence="10" key="1">
    <citation type="submission" date="2025-08" db="UniProtKB">
        <authorList>
            <consortium name="RefSeq"/>
        </authorList>
    </citation>
    <scope>IDENTIFICATION</scope>
    <source>
        <tissue evidence="10">Muscle</tissue>
    </source>
</reference>
<dbReference type="InterPro" id="IPR023346">
    <property type="entry name" value="Lysozyme-like_dom_sf"/>
</dbReference>
<evidence type="ECO:0000256" key="1">
    <source>
        <dbReference type="ARBA" id="ARBA00000632"/>
    </source>
</evidence>
<dbReference type="PROSITE" id="PS00128">
    <property type="entry name" value="GLYCOSYL_HYDROL_F22_1"/>
    <property type="match status" value="1"/>
</dbReference>
<protein>
    <recommendedName>
        <fullName evidence="2">lysozyme</fullName>
        <ecNumber evidence="2">3.2.1.17</ecNumber>
    </recommendedName>
</protein>
<dbReference type="Gene3D" id="1.10.530.10">
    <property type="match status" value="1"/>
</dbReference>
<dbReference type="Proteomes" id="UP000694941">
    <property type="component" value="Unplaced"/>
</dbReference>
<evidence type="ECO:0000256" key="3">
    <source>
        <dbReference type="ARBA" id="ARBA00022638"/>
    </source>
</evidence>
<keyword evidence="9" id="KW-1185">Reference proteome</keyword>
<evidence type="ECO:0000256" key="7">
    <source>
        <dbReference type="SAM" id="SignalP"/>
    </source>
</evidence>
<dbReference type="RefSeq" id="XP_013777356.1">
    <property type="nucleotide sequence ID" value="XM_013921902.2"/>
</dbReference>
<evidence type="ECO:0000256" key="2">
    <source>
        <dbReference type="ARBA" id="ARBA00012732"/>
    </source>
</evidence>
<evidence type="ECO:0000256" key="4">
    <source>
        <dbReference type="ARBA" id="ARBA00023157"/>
    </source>
</evidence>
<keyword evidence="4" id="KW-1015">Disulfide bond</keyword>
<comment type="similarity">
    <text evidence="6">Belongs to the glycosyl hydrolase 22 family.</text>
</comment>
<dbReference type="Pfam" id="PF00062">
    <property type="entry name" value="Lys"/>
    <property type="match status" value="1"/>
</dbReference>
<dbReference type="GeneID" id="106462030"/>
<dbReference type="InterPro" id="IPR019799">
    <property type="entry name" value="Glyco_hydro_22_CS"/>
</dbReference>
<dbReference type="PRINTS" id="PR00135">
    <property type="entry name" value="LYZLACT"/>
</dbReference>
<accession>A0ABM1B963</accession>
<feature type="signal peptide" evidence="7">
    <location>
        <begin position="1"/>
        <end position="21"/>
    </location>
</feature>
<proteinExistence type="inferred from homology"/>
<evidence type="ECO:0000259" key="8">
    <source>
        <dbReference type="PROSITE" id="PS00128"/>
    </source>
</evidence>
<evidence type="ECO:0000256" key="6">
    <source>
        <dbReference type="RuleBase" id="RU004440"/>
    </source>
</evidence>
<dbReference type="PANTHER" id="PTHR11407:SF63">
    <property type="entry name" value="LYSOZYME C"/>
    <property type="match status" value="1"/>
</dbReference>
<keyword evidence="5" id="KW-0378">Hydrolase</keyword>
<name>A0ABM1B963_LIMPO</name>
<organism evidence="9 10">
    <name type="scientific">Limulus polyphemus</name>
    <name type="common">Atlantic horseshoe crab</name>
    <dbReference type="NCBI Taxonomy" id="6850"/>
    <lineage>
        <taxon>Eukaryota</taxon>
        <taxon>Metazoa</taxon>
        <taxon>Ecdysozoa</taxon>
        <taxon>Arthropoda</taxon>
        <taxon>Chelicerata</taxon>
        <taxon>Merostomata</taxon>
        <taxon>Xiphosura</taxon>
        <taxon>Limulidae</taxon>
        <taxon>Limulus</taxon>
    </lineage>
</organism>
<dbReference type="SMART" id="SM00263">
    <property type="entry name" value="LYZ1"/>
    <property type="match status" value="1"/>
</dbReference>
<comment type="catalytic activity">
    <reaction evidence="1">
        <text>Hydrolysis of (1-&gt;4)-beta-linkages between N-acetylmuramic acid and N-acetyl-D-glucosamine residues in a peptidoglycan and between N-acetyl-D-glucosamine residues in chitodextrins.</text>
        <dbReference type="EC" id="3.2.1.17"/>
    </reaction>
</comment>
<dbReference type="PANTHER" id="PTHR11407">
    <property type="entry name" value="LYSOZYME C"/>
    <property type="match status" value="1"/>
</dbReference>
<keyword evidence="5" id="KW-0326">Glycosidase</keyword>